<name>A0A2T5GBH7_HYDSH</name>
<keyword evidence="2" id="KW-0966">Cell projection</keyword>
<dbReference type="NCBIfam" id="TIGR03826">
    <property type="entry name" value="YvyF"/>
    <property type="match status" value="1"/>
</dbReference>
<keyword evidence="2" id="KW-0282">Flagellum</keyword>
<keyword evidence="2" id="KW-0969">Cilium</keyword>
<evidence type="ECO:0000313" key="2">
    <source>
        <dbReference type="EMBL" id="PTQ53543.1"/>
    </source>
</evidence>
<organism evidence="2 3">
    <name type="scientific">Hydrogenibacillus schlegelii</name>
    <name type="common">Bacillus schlegelii</name>
    <dbReference type="NCBI Taxonomy" id="1484"/>
    <lineage>
        <taxon>Bacteria</taxon>
        <taxon>Bacillati</taxon>
        <taxon>Bacillota</taxon>
        <taxon>Bacilli</taxon>
        <taxon>Bacillales</taxon>
        <taxon>Bacillales Family X. Incertae Sedis</taxon>
        <taxon>Hydrogenibacillus</taxon>
    </lineage>
</organism>
<comment type="caution">
    <text evidence="2">The sequence shown here is derived from an EMBL/GenBank/DDBJ whole genome shotgun (WGS) entry which is preliminary data.</text>
</comment>
<reference evidence="2 3" key="1">
    <citation type="submission" date="2017-08" db="EMBL/GenBank/DDBJ databases">
        <title>Burning lignite coal seam in the remote Altai Mountains harbors a hydrogen-driven thermophilic microbial community.</title>
        <authorList>
            <person name="Kadnikov V.V."/>
            <person name="Mardanov A.V."/>
            <person name="Ivasenko D."/>
            <person name="Beletsky A.V."/>
            <person name="Karnachuk O.V."/>
            <person name="Ravin N.V."/>
        </authorList>
    </citation>
    <scope>NUCLEOTIDE SEQUENCE [LARGE SCALE GENOMIC DNA]</scope>
    <source>
        <strain evidence="2">AL33</strain>
    </source>
</reference>
<protein>
    <submittedName>
        <fullName evidence="2">Flagellar protein</fullName>
    </submittedName>
</protein>
<dbReference type="EMBL" id="PEBV01000014">
    <property type="protein sequence ID" value="PTQ53543.1"/>
    <property type="molecule type" value="Genomic_DNA"/>
</dbReference>
<gene>
    <name evidence="2" type="ORF">HSCHL_1720</name>
</gene>
<feature type="region of interest" description="Disordered" evidence="1">
    <location>
        <begin position="1"/>
        <end position="43"/>
    </location>
</feature>
<sequence>MSSPEGSGRSGGFLPKTGGEASQGDRPAAARRQAAIGKNGRRGKRMGELDNCPRCGRVFVRLPGQKVCPACAAEIEAEFERVYAFIRKKENRQATIYEVSDKTGVSVRQITEFIREGRIRIADHPNLAYPCERCGKALITEGRFCPSCKKELEEMTEQLKRALEARPEAGERYLQKKGRPPEKRP</sequence>
<evidence type="ECO:0000256" key="1">
    <source>
        <dbReference type="SAM" id="MobiDB-lite"/>
    </source>
</evidence>
<feature type="region of interest" description="Disordered" evidence="1">
    <location>
        <begin position="166"/>
        <end position="185"/>
    </location>
</feature>
<dbReference type="InterPro" id="IPR022258">
    <property type="entry name" value="Flagellar_operon_YvyF"/>
</dbReference>
<evidence type="ECO:0000313" key="3">
    <source>
        <dbReference type="Proteomes" id="UP000244180"/>
    </source>
</evidence>
<dbReference type="Proteomes" id="UP000244180">
    <property type="component" value="Unassembled WGS sequence"/>
</dbReference>
<dbReference type="AlphaFoldDB" id="A0A2T5GBH7"/>
<accession>A0A2T5GBH7</accession>
<proteinExistence type="predicted"/>